<accession>A0A0B6YNM2</accession>
<reference evidence="2" key="1">
    <citation type="submission" date="2014-12" db="EMBL/GenBank/DDBJ databases">
        <title>Insight into the proteome of Arion vulgaris.</title>
        <authorList>
            <person name="Aradska J."/>
            <person name="Bulat T."/>
            <person name="Smidak R."/>
            <person name="Sarate P."/>
            <person name="Gangsoo J."/>
            <person name="Sialana F."/>
            <person name="Bilban M."/>
            <person name="Lubec G."/>
        </authorList>
    </citation>
    <scope>NUCLEOTIDE SEQUENCE</scope>
    <source>
        <tissue evidence="2">Skin</tissue>
    </source>
</reference>
<evidence type="ECO:0000313" key="2">
    <source>
        <dbReference type="EMBL" id="CEK57839.1"/>
    </source>
</evidence>
<feature type="non-terminal residue" evidence="2">
    <location>
        <position position="125"/>
    </location>
</feature>
<organism evidence="2">
    <name type="scientific">Arion vulgaris</name>
    <dbReference type="NCBI Taxonomy" id="1028688"/>
    <lineage>
        <taxon>Eukaryota</taxon>
        <taxon>Metazoa</taxon>
        <taxon>Spiralia</taxon>
        <taxon>Lophotrochozoa</taxon>
        <taxon>Mollusca</taxon>
        <taxon>Gastropoda</taxon>
        <taxon>Heterobranchia</taxon>
        <taxon>Euthyneura</taxon>
        <taxon>Panpulmonata</taxon>
        <taxon>Eupulmonata</taxon>
        <taxon>Stylommatophora</taxon>
        <taxon>Helicina</taxon>
        <taxon>Arionoidea</taxon>
        <taxon>Arionidae</taxon>
        <taxon>Arion</taxon>
    </lineage>
</organism>
<proteinExistence type="predicted"/>
<feature type="region of interest" description="Disordered" evidence="1">
    <location>
        <begin position="90"/>
        <end position="125"/>
    </location>
</feature>
<protein>
    <submittedName>
        <fullName evidence="2">Uncharacterized protein</fullName>
    </submittedName>
</protein>
<gene>
    <name evidence="2" type="primary">ORF31211</name>
</gene>
<dbReference type="AlphaFoldDB" id="A0A0B6YNM2"/>
<evidence type="ECO:0000256" key="1">
    <source>
        <dbReference type="SAM" id="MobiDB-lite"/>
    </source>
</evidence>
<feature type="compositionally biased region" description="Basic and acidic residues" evidence="1">
    <location>
        <begin position="90"/>
        <end position="114"/>
    </location>
</feature>
<dbReference type="EMBL" id="HACG01010974">
    <property type="protein sequence ID" value="CEK57839.1"/>
    <property type="molecule type" value="Transcribed_RNA"/>
</dbReference>
<feature type="non-terminal residue" evidence="2">
    <location>
        <position position="1"/>
    </location>
</feature>
<name>A0A0B6YNM2_9EUPU</name>
<sequence>LGNNVQFYIGSIQNNMDLKPTVVSNTDPSLSSSSTTTISTAAALTFGQRLSPDLVSFPSEQLTSPDIQNIDMKHTQKEQLGTLINNLQKETLEQSPKSRDTNLDKLETGSKGEGQEVSGHINISA</sequence>